<dbReference type="Proteomes" id="UP000196084">
    <property type="component" value="Unassembled WGS sequence"/>
</dbReference>
<dbReference type="NCBIfam" id="TIGR01460">
    <property type="entry name" value="HAD-SF-IIA"/>
    <property type="match status" value="1"/>
</dbReference>
<dbReference type="EMBL" id="MWPH01000001">
    <property type="protein sequence ID" value="OVE86263.1"/>
    <property type="molecule type" value="Genomic_DNA"/>
</dbReference>
<name>A0A202EDB6_9EURY</name>
<dbReference type="Pfam" id="PF13242">
    <property type="entry name" value="Hydrolase_like"/>
    <property type="match status" value="1"/>
</dbReference>
<dbReference type="AlphaFoldDB" id="A0A202EDB6"/>
<dbReference type="Gene3D" id="3.40.50.1000">
    <property type="entry name" value="HAD superfamily/HAD-like"/>
    <property type="match status" value="2"/>
</dbReference>
<dbReference type="RefSeq" id="WP_087714199.1">
    <property type="nucleotide sequence ID" value="NZ_MWPH01000001.1"/>
</dbReference>
<dbReference type="PIRSF" id="PIRSF000915">
    <property type="entry name" value="PGP-type_phosphatase"/>
    <property type="match status" value="1"/>
</dbReference>
<proteinExistence type="predicted"/>
<dbReference type="OrthoDB" id="25155at2157"/>
<keyword evidence="2" id="KW-1185">Reference proteome</keyword>
<keyword evidence="1" id="KW-0378">Hydrolase</keyword>
<dbReference type="InterPro" id="IPR006357">
    <property type="entry name" value="HAD-SF_hydro_IIA"/>
</dbReference>
<dbReference type="GO" id="GO:0016791">
    <property type="term" value="F:phosphatase activity"/>
    <property type="evidence" value="ECO:0007669"/>
    <property type="project" value="TreeGrafter"/>
</dbReference>
<gene>
    <name evidence="1" type="ORF">B2G88_05630</name>
</gene>
<dbReference type="GO" id="GO:0005737">
    <property type="term" value="C:cytoplasm"/>
    <property type="evidence" value="ECO:0007669"/>
    <property type="project" value="TreeGrafter"/>
</dbReference>
<dbReference type="PANTHER" id="PTHR19288">
    <property type="entry name" value="4-NITROPHENYLPHOSPHATASE-RELATED"/>
    <property type="match status" value="1"/>
</dbReference>
<organism evidence="1 2">
    <name type="scientific">Natronolimnobius baerhuensis</name>
    <dbReference type="NCBI Taxonomy" id="253108"/>
    <lineage>
        <taxon>Archaea</taxon>
        <taxon>Methanobacteriati</taxon>
        <taxon>Methanobacteriota</taxon>
        <taxon>Stenosarchaea group</taxon>
        <taxon>Halobacteria</taxon>
        <taxon>Halobacteriales</taxon>
        <taxon>Natrialbaceae</taxon>
        <taxon>Natronolimnobius</taxon>
    </lineage>
</organism>
<evidence type="ECO:0000313" key="1">
    <source>
        <dbReference type="EMBL" id="OVE86263.1"/>
    </source>
</evidence>
<sequence length="259" mass="27039">MTEYEAVILDIDGTIIRGDDLLSGAAAGIRTLEEAGCSRLLFSNNPTRGSAHYREKLAPYGLEVDPETVLTSATVTAQYLADTHPDERVFLVGSPRLETILEEAAIELTTAPDAADVVLGSFDREFSYSDLTDALQALEDGSAFYGTDPDTTIPVDGGTIPGSGAILAAMEAAAGREPDAILGKPSAVAAEAANARLEAPPERTLVVGDRLDTDIALGKQAGMETAVVLTGVTERADLEGGSPEPDHVLESLGDIETIL</sequence>
<protein>
    <submittedName>
        <fullName evidence="1">HAD family hydrolase</fullName>
    </submittedName>
</protein>
<dbReference type="InterPro" id="IPR023214">
    <property type="entry name" value="HAD_sf"/>
</dbReference>
<dbReference type="InterPro" id="IPR036412">
    <property type="entry name" value="HAD-like_sf"/>
</dbReference>
<dbReference type="Pfam" id="PF13344">
    <property type="entry name" value="Hydrolase_6"/>
    <property type="match status" value="1"/>
</dbReference>
<dbReference type="PANTHER" id="PTHR19288:SF46">
    <property type="entry name" value="HALOACID DEHALOGENASE-LIKE HYDROLASE DOMAIN-CONTAINING PROTEIN 2"/>
    <property type="match status" value="1"/>
</dbReference>
<dbReference type="SUPFAM" id="SSF56784">
    <property type="entry name" value="HAD-like"/>
    <property type="match status" value="1"/>
</dbReference>
<accession>A0A202EDB6</accession>
<reference evidence="1 2" key="1">
    <citation type="submission" date="2017-02" db="EMBL/GenBank/DDBJ databases">
        <title>Natronthermophilus aegyptiacus gen. nov.,sp. nov., an aerobic, extremely halophilic alkalithermophilic archaeon isolated from the athalassohaline Wadi An Natrun, Egypt.</title>
        <authorList>
            <person name="Zhao B."/>
        </authorList>
    </citation>
    <scope>NUCLEOTIDE SEQUENCE [LARGE SCALE GENOMIC DNA]</scope>
    <source>
        <strain evidence="1 2">CGMCC 1.3597</strain>
    </source>
</reference>
<comment type="caution">
    <text evidence="1">The sequence shown here is derived from an EMBL/GenBank/DDBJ whole genome shotgun (WGS) entry which is preliminary data.</text>
</comment>
<evidence type="ECO:0000313" key="2">
    <source>
        <dbReference type="Proteomes" id="UP000196084"/>
    </source>
</evidence>